<evidence type="ECO:0000256" key="1">
    <source>
        <dbReference type="SAM" id="Phobius"/>
    </source>
</evidence>
<feature type="transmembrane region" description="Helical" evidence="1">
    <location>
        <begin position="136"/>
        <end position="158"/>
    </location>
</feature>
<feature type="transmembrane region" description="Helical" evidence="1">
    <location>
        <begin position="42"/>
        <end position="65"/>
    </location>
</feature>
<gene>
    <name evidence="2" type="ORF">SARC_14481</name>
</gene>
<dbReference type="RefSeq" id="XP_014146857.1">
    <property type="nucleotide sequence ID" value="XM_014291382.1"/>
</dbReference>
<dbReference type="GeneID" id="25914985"/>
<keyword evidence="1" id="KW-1133">Transmembrane helix</keyword>
<keyword evidence="1" id="KW-0812">Transmembrane</keyword>
<proteinExistence type="predicted"/>
<keyword evidence="3" id="KW-1185">Reference proteome</keyword>
<dbReference type="Proteomes" id="UP000054560">
    <property type="component" value="Unassembled WGS sequence"/>
</dbReference>
<protein>
    <submittedName>
        <fullName evidence="2">Uncharacterized protein</fullName>
    </submittedName>
</protein>
<name>A0A0L0F8B3_9EUKA</name>
<dbReference type="EMBL" id="KQ246281">
    <property type="protein sequence ID" value="KNC72955.1"/>
    <property type="molecule type" value="Genomic_DNA"/>
</dbReference>
<accession>A0A0L0F8B3</accession>
<feature type="transmembrane region" description="Helical" evidence="1">
    <location>
        <begin position="170"/>
        <end position="190"/>
    </location>
</feature>
<evidence type="ECO:0000313" key="3">
    <source>
        <dbReference type="Proteomes" id="UP000054560"/>
    </source>
</evidence>
<organism evidence="2 3">
    <name type="scientific">Sphaeroforma arctica JP610</name>
    <dbReference type="NCBI Taxonomy" id="667725"/>
    <lineage>
        <taxon>Eukaryota</taxon>
        <taxon>Ichthyosporea</taxon>
        <taxon>Ichthyophonida</taxon>
        <taxon>Sphaeroforma</taxon>
    </lineage>
</organism>
<reference evidence="2 3" key="1">
    <citation type="submission" date="2011-02" db="EMBL/GenBank/DDBJ databases">
        <title>The Genome Sequence of Sphaeroforma arctica JP610.</title>
        <authorList>
            <consortium name="The Broad Institute Genome Sequencing Platform"/>
            <person name="Russ C."/>
            <person name="Cuomo C."/>
            <person name="Young S.K."/>
            <person name="Zeng Q."/>
            <person name="Gargeya S."/>
            <person name="Alvarado L."/>
            <person name="Berlin A."/>
            <person name="Chapman S.B."/>
            <person name="Chen Z."/>
            <person name="Freedman E."/>
            <person name="Gellesch M."/>
            <person name="Goldberg J."/>
            <person name="Griggs A."/>
            <person name="Gujja S."/>
            <person name="Heilman E."/>
            <person name="Heiman D."/>
            <person name="Howarth C."/>
            <person name="Mehta T."/>
            <person name="Neiman D."/>
            <person name="Pearson M."/>
            <person name="Roberts A."/>
            <person name="Saif S."/>
            <person name="Shea T."/>
            <person name="Shenoy N."/>
            <person name="Sisk P."/>
            <person name="Stolte C."/>
            <person name="Sykes S."/>
            <person name="White J."/>
            <person name="Yandava C."/>
            <person name="Burger G."/>
            <person name="Gray M.W."/>
            <person name="Holland P.W.H."/>
            <person name="King N."/>
            <person name="Lang F.B.F."/>
            <person name="Roger A.J."/>
            <person name="Ruiz-Trillo I."/>
            <person name="Haas B."/>
            <person name="Nusbaum C."/>
            <person name="Birren B."/>
        </authorList>
    </citation>
    <scope>NUCLEOTIDE SEQUENCE [LARGE SCALE GENOMIC DNA]</scope>
    <source>
        <strain evidence="2 3">JP610</strain>
    </source>
</reference>
<sequence>MTGLFGFSTYTRWSFILIGVSELLLALGPLRYSHTYLILSQIAFGNSLLVTFVSYTFLVPGVVFIRTDSSHDTERALLTSATAHIMHLANAVVCFLEWRYLSKIPAVVQSSFHVTAPTPTGCFMSTTISDSLRAKLLFDCTYVTFALTFVTTHGIVFYPFLNPHNPSTPIAILVLIAVAVGLWVCCRKVVTSLHGPQSKMTKHA</sequence>
<keyword evidence="1" id="KW-0472">Membrane</keyword>
<dbReference type="AlphaFoldDB" id="A0A0L0F8B3"/>
<evidence type="ECO:0000313" key="2">
    <source>
        <dbReference type="EMBL" id="KNC72955.1"/>
    </source>
</evidence>
<feature type="transmembrane region" description="Helical" evidence="1">
    <location>
        <begin position="12"/>
        <end position="30"/>
    </location>
</feature>